<accession>A0A1H4KPQ4</accession>
<reference evidence="2 3" key="1">
    <citation type="submission" date="2016-10" db="EMBL/GenBank/DDBJ databases">
        <authorList>
            <person name="de Groot N.N."/>
        </authorList>
    </citation>
    <scope>NUCLEOTIDE SEQUENCE [LARGE SCALE GENOMIC DNA]</scope>
    <source>
        <strain evidence="2 3">AB35.6</strain>
    </source>
</reference>
<evidence type="ECO:0000313" key="3">
    <source>
        <dbReference type="Proteomes" id="UP000182409"/>
    </source>
</evidence>
<protein>
    <submittedName>
        <fullName evidence="2">Uncharacterized protein</fullName>
    </submittedName>
</protein>
<gene>
    <name evidence="2" type="ORF">SAMN05443244_1299</name>
</gene>
<organism evidence="2 3">
    <name type="scientific">Terriglobus roseus</name>
    <dbReference type="NCBI Taxonomy" id="392734"/>
    <lineage>
        <taxon>Bacteria</taxon>
        <taxon>Pseudomonadati</taxon>
        <taxon>Acidobacteriota</taxon>
        <taxon>Terriglobia</taxon>
        <taxon>Terriglobales</taxon>
        <taxon>Acidobacteriaceae</taxon>
        <taxon>Terriglobus</taxon>
    </lineage>
</organism>
<evidence type="ECO:0000256" key="1">
    <source>
        <dbReference type="SAM" id="MobiDB-lite"/>
    </source>
</evidence>
<dbReference type="RefSeq" id="WP_074652860.1">
    <property type="nucleotide sequence ID" value="NZ_FNSD01000001.1"/>
</dbReference>
<sequence>MQSSFWAHPRVLPLSAGLILAATIPAMGQSLKQIDLPDAPSALLTAKAETGPLPDIEARRADTAGFMSDEYFGTSAGFSGSQQTSPDQSAADAARQSDHRKDEPQIPKGQQQQQRIFGVLANFQSVSAGAKPVKAGWRTDFKIANKSNYDYTALGFVFVTSALAYAQDSHPSLSTVNGGDAVYWAYLWRGFVDKTDGSYQAQFLFPALLHEDVRYYAMGHGSKVHRTLHAMSSIVVAHTYSGRPIPNFAGIAGKVGTQAVSTTYYPSGSQDFGVLATKFAYACMRQAGFAILREFSPDLKNLSDRRHRHQAADTP</sequence>
<dbReference type="EMBL" id="FNSD01000001">
    <property type="protein sequence ID" value="SEB60477.1"/>
    <property type="molecule type" value="Genomic_DNA"/>
</dbReference>
<feature type="compositionally biased region" description="Basic and acidic residues" evidence="1">
    <location>
        <begin position="95"/>
        <end position="105"/>
    </location>
</feature>
<name>A0A1H4KPQ4_9BACT</name>
<feature type="compositionally biased region" description="Polar residues" evidence="1">
    <location>
        <begin position="77"/>
        <end position="86"/>
    </location>
</feature>
<dbReference type="Proteomes" id="UP000182409">
    <property type="component" value="Unassembled WGS sequence"/>
</dbReference>
<feature type="region of interest" description="Disordered" evidence="1">
    <location>
        <begin position="77"/>
        <end position="111"/>
    </location>
</feature>
<dbReference type="AlphaFoldDB" id="A0A1H4KPQ4"/>
<dbReference type="OrthoDB" id="115473at2"/>
<proteinExistence type="predicted"/>
<evidence type="ECO:0000313" key="2">
    <source>
        <dbReference type="EMBL" id="SEB60477.1"/>
    </source>
</evidence>